<accession>A0A7C4H888</accession>
<evidence type="ECO:0000313" key="1">
    <source>
        <dbReference type="EMBL" id="HGM58043.1"/>
    </source>
</evidence>
<dbReference type="EMBL" id="DTBJ01000006">
    <property type="protein sequence ID" value="HGM58043.1"/>
    <property type="molecule type" value="Genomic_DNA"/>
</dbReference>
<dbReference type="AlphaFoldDB" id="A0A7C4H888"/>
<reference evidence="1" key="1">
    <citation type="journal article" date="2020" name="mSystems">
        <title>Genome- and Community-Level Interaction Insights into Carbon Utilization and Element Cycling Functions of Hydrothermarchaeota in Hydrothermal Sediment.</title>
        <authorList>
            <person name="Zhou Z."/>
            <person name="Liu Y."/>
            <person name="Xu W."/>
            <person name="Pan J."/>
            <person name="Luo Z.H."/>
            <person name="Li M."/>
        </authorList>
    </citation>
    <scope>NUCLEOTIDE SEQUENCE [LARGE SCALE GENOMIC DNA]</scope>
    <source>
        <strain evidence="1">SpSt-642</strain>
    </source>
</reference>
<name>A0A7C4H888_STAMA</name>
<protein>
    <submittedName>
        <fullName evidence="1">Uncharacterized protein</fullName>
    </submittedName>
</protein>
<proteinExistence type="predicted"/>
<sequence length="322" mass="37185">MNKTYIYALLKSTWSNIVNREELLQMLNTQDLTSATRSIINKPIGTVLYEVVSKKTFSLNELDYRLTSFNNERIMSIYSKISGKERKLIDNLNTIFDTINLYYIALFIQNGKRASVIYPIGRLSNIELSNINNFDSLRNIIPIDLVKTLDLILSTNIVDLTNLITIFSNFKPITEDLSVKRVVSFIRDSVLIKTCLLIKQLPATGLSVLTMYLSDFENICNLRDLKTLPQILHSLNPLYAGFSELLNDIFSIKCSFELLDLAIMLYSLNISSDLINNLERVVLRTYLLYLSETMIIRMILSLIDSNMYIDRFRDIVSKWWPL</sequence>
<gene>
    <name evidence="1" type="ORF">ENU14_00395</name>
</gene>
<organism evidence="1">
    <name type="scientific">Staphylothermus marinus</name>
    <dbReference type="NCBI Taxonomy" id="2280"/>
    <lineage>
        <taxon>Archaea</taxon>
        <taxon>Thermoproteota</taxon>
        <taxon>Thermoprotei</taxon>
        <taxon>Desulfurococcales</taxon>
        <taxon>Desulfurococcaceae</taxon>
        <taxon>Staphylothermus</taxon>
    </lineage>
</organism>
<comment type="caution">
    <text evidence="1">The sequence shown here is derived from an EMBL/GenBank/DDBJ whole genome shotgun (WGS) entry which is preliminary data.</text>
</comment>